<organism evidence="7 8">
    <name type="scientific">Neptunomonas qingdaonensis</name>
    <dbReference type="NCBI Taxonomy" id="1045558"/>
    <lineage>
        <taxon>Bacteria</taxon>
        <taxon>Pseudomonadati</taxon>
        <taxon>Pseudomonadota</taxon>
        <taxon>Gammaproteobacteria</taxon>
        <taxon>Oceanospirillales</taxon>
        <taxon>Oceanospirillaceae</taxon>
        <taxon>Neptunomonas</taxon>
    </lineage>
</organism>
<dbReference type="InterPro" id="IPR049062">
    <property type="entry name" value="NAD_Glu_DH_ACT2"/>
</dbReference>
<name>A0A1I2QPI2_9GAMM</name>
<dbReference type="InterPro" id="IPR049056">
    <property type="entry name" value="NAD_Glu_DH_HM3"/>
</dbReference>
<evidence type="ECO:0000256" key="1">
    <source>
        <dbReference type="ARBA" id="ARBA00023002"/>
    </source>
</evidence>
<sequence length="1609" mass="180546">MPDQASNNNPLLAPLVDLLNSKLPTDSVAAVTSFAYQYYQSTTKEEISERSLDNLYGATLSCWQFLQNFDAKQPKIHVYNPDLEQHGWRAQHTVIEILQSDMPFMVDSVRIELNRRGLVIHTILNEVMLTRRDDGKLLKLCDASDKDASAEALIYLEIDRTSDAAELKAILKSLQQVLNQVNTVVTDFSKMQSRAHALLDELSALSPVSQDLGEQAQDALAFLNWMLNNRFTFLGYDEISIADGKVSRVPGCELGILKTKNSPDKLKECAIDDLSEEEQALLLEPSVIMFAKDAQYSRVHRPAYMDRVNIKRFDAKGNVIGECRFYGLYTSPVYSESITTIPVMQRKAEKILRRAGFDSRSHNGKELMQIMNDLPRNELMLATEDELLEISVGIFSLHDRRRIRLLYRQDRCNQFATFLYYVPRDIFNTALRMKVQALLAKACGSSDVGFTTTFSESILARVHFVLRLDPDNPVEVDLAELESAVINISQDWGDELHTALMDACGEEKGNHLQNKYRNAFNSAYREHFKVTSAASDIQRIEELNSHTRVTMSFYRVLEQSQDILRFKLFTADQPLILSEVIPVLENLGMQVLGEHPYAINRNDGKVFWIHDFTLIYQGAEPVVLDEVKDVFHNAFASIWSGYAENDEFNHLVIGASLSWREVSMLRAYARYSKQIRSAFSQPYIAGTLARHIQVTKLLVALFRARLEPNRQSSVKVAALADRIESSIIDALDKVANINDDQILRRFLELIKATLRTSFFKRDEHGKLKDYFAFKLNPRKINAMPLPRPMFEVFVYSARVEGVHLRGGKVARGGLRWSDRLEDYRTEVLGLVKAQQVKNSVIVPVGAKGGFVAKKLPTNGDREAFMAEGIASYQIFISALLDITDNLVGGAVVPPVDVVRHDEDDPYFVVAADKGTATFSDIANKIAEDRGFWLGDAFASGGSQGYDHKGMGITARGAWESVKLHFRELGLNTQTQAFSVIGIGDMAGDVFGNGMLLSDKIELCAAFNHLHIFIDPTPDTASSFVERQRLFALPRSSWEDYNAELISEGGGLFSRAAKWIDISPQMKARFDISADRLSPNDLLTALLKAPVDLIWNGGIGTYVKATHETHADVGDKANDSLRINGSQLRCKVLGEGGNLGFTQQGRIEFGMHGGKSNTDFIDNAGGVDCSDHEVNIKILLNEVVANGDMTVKQRNALLREMTDEVGSLVLQNNYKQAQAISVAHTHARRSIDEYILLINRLESEGKLNREIEYIPSDEVLQTRKAAGEGLTRPELSVLISYTKGELKEKLNVPSITQDAYLSRAIFTAFPQRLVKEFNQQIENHRLRGEIIATQVANGMVNSMGITFTERLCQISGASLADVAAAYVIARDVFGIDQLWSDIEALDNQVPSALQQQMMADLIRLIRRATYWFLRQQKSKINVSAAVAQFRPGSMQISNQMADLLKGEPRARWQQKHDELVAAGVPTALASVVAGADNLYSLLSIIQAAEQTGQSIERVAQIHFNLGDRLELHWFDHQIKEIEANSHWESMSRDGFREDLTKHQQAITVNVLKTGAETEEGDLLVNQWLESRDALMKRWQRLLSEIRSTPQPNFAIFAVAIRELQELAHAQ</sequence>
<dbReference type="SUPFAM" id="SSF53223">
    <property type="entry name" value="Aminoacid dehydrogenase-like, N-terminal domain"/>
    <property type="match status" value="1"/>
</dbReference>
<proteinExistence type="predicted"/>
<dbReference type="InterPro" id="IPR049059">
    <property type="entry name" value="NAD_Glu_DH_HM1"/>
</dbReference>
<dbReference type="Pfam" id="PF05088">
    <property type="entry name" value="Bac_GDH_CD"/>
    <property type="match status" value="1"/>
</dbReference>
<evidence type="ECO:0000259" key="3">
    <source>
        <dbReference type="Pfam" id="PF21074"/>
    </source>
</evidence>
<dbReference type="GO" id="GO:0004352">
    <property type="term" value="F:glutamate dehydrogenase (NAD+) activity"/>
    <property type="evidence" value="ECO:0007669"/>
    <property type="project" value="InterPro"/>
</dbReference>
<dbReference type="Pfam" id="PF21073">
    <property type="entry name" value="GDH_HM1"/>
    <property type="match status" value="1"/>
</dbReference>
<dbReference type="EMBL" id="FOOU01000005">
    <property type="protein sequence ID" value="SFG29573.1"/>
    <property type="molecule type" value="Genomic_DNA"/>
</dbReference>
<dbReference type="InterPro" id="IPR028971">
    <property type="entry name" value="NAD-GDH_cat"/>
</dbReference>
<dbReference type="PANTHER" id="PTHR43403:SF1">
    <property type="entry name" value="NAD-SPECIFIC GLUTAMATE DEHYDROGENASE"/>
    <property type="match status" value="1"/>
</dbReference>
<dbReference type="Pfam" id="PF21078">
    <property type="entry name" value="GDH_HM3"/>
    <property type="match status" value="1"/>
</dbReference>
<dbReference type="GO" id="GO:0004069">
    <property type="term" value="F:L-aspartate:2-oxoglutarate aminotransferase activity"/>
    <property type="evidence" value="ECO:0007669"/>
    <property type="project" value="InterPro"/>
</dbReference>
<dbReference type="Pfam" id="PF21075">
    <property type="entry name" value="GDH_ACT1"/>
    <property type="match status" value="1"/>
</dbReference>
<dbReference type="InterPro" id="IPR048381">
    <property type="entry name" value="GDH_C"/>
</dbReference>
<feature type="domain" description="NAD-specific glutamate dehydrogenase C-terminal" evidence="3">
    <location>
        <begin position="1266"/>
        <end position="1603"/>
    </location>
</feature>
<evidence type="ECO:0000259" key="4">
    <source>
        <dbReference type="Pfam" id="PF21075"/>
    </source>
</evidence>
<evidence type="ECO:0000313" key="7">
    <source>
        <dbReference type="EMBL" id="SFG29573.1"/>
    </source>
</evidence>
<keyword evidence="8" id="KW-1185">Reference proteome</keyword>
<feature type="domain" description="NAD-glutamate dehydrogenase ACT2" evidence="5">
    <location>
        <begin position="404"/>
        <end position="492"/>
    </location>
</feature>
<dbReference type="OrthoDB" id="9758052at2"/>
<dbReference type="Proteomes" id="UP000198623">
    <property type="component" value="Unassembled WGS sequence"/>
</dbReference>
<dbReference type="GO" id="GO:0006538">
    <property type="term" value="P:L-glutamate catabolic process"/>
    <property type="evidence" value="ECO:0007669"/>
    <property type="project" value="InterPro"/>
</dbReference>
<dbReference type="SUPFAM" id="SSF51735">
    <property type="entry name" value="NAD(P)-binding Rossmann-fold domains"/>
    <property type="match status" value="1"/>
</dbReference>
<evidence type="ECO:0000313" key="8">
    <source>
        <dbReference type="Proteomes" id="UP000198623"/>
    </source>
</evidence>
<dbReference type="PANTHER" id="PTHR43403">
    <property type="entry name" value="NAD-SPECIFIC GLUTAMATE DEHYDROGENASE"/>
    <property type="match status" value="1"/>
</dbReference>
<evidence type="ECO:0000259" key="2">
    <source>
        <dbReference type="Pfam" id="PF05088"/>
    </source>
</evidence>
<dbReference type="Pfam" id="PF21077">
    <property type="entry name" value="GDH_ACT3"/>
    <property type="match status" value="1"/>
</dbReference>
<evidence type="ECO:0000259" key="5">
    <source>
        <dbReference type="Pfam" id="PF21076"/>
    </source>
</evidence>
<dbReference type="InterPro" id="IPR049058">
    <property type="entry name" value="NAD_Glu_DH_HM2"/>
</dbReference>
<feature type="domain" description="NAD-glutamate dehydrogenase N-terminal ACT1" evidence="4">
    <location>
        <begin position="34"/>
        <end position="173"/>
    </location>
</feature>
<dbReference type="STRING" id="1045558.SAMN05216175_10540"/>
<feature type="domain" description="NAD-glutamate dehydrogenase ACT3" evidence="6">
    <location>
        <begin position="549"/>
        <end position="626"/>
    </location>
</feature>
<dbReference type="InterPro" id="IPR024727">
    <property type="entry name" value="NAD_Glu_DH_N_ACT1"/>
</dbReference>
<evidence type="ECO:0000259" key="6">
    <source>
        <dbReference type="Pfam" id="PF21077"/>
    </source>
</evidence>
<dbReference type="InterPro" id="IPR007780">
    <property type="entry name" value="NAD_Glu_DH_bac"/>
</dbReference>
<dbReference type="Pfam" id="PF21079">
    <property type="entry name" value="GDH_HM2"/>
    <property type="match status" value="1"/>
</dbReference>
<dbReference type="RefSeq" id="WP_090726921.1">
    <property type="nucleotide sequence ID" value="NZ_FOOU01000005.1"/>
</dbReference>
<reference evidence="8" key="1">
    <citation type="submission" date="2016-10" db="EMBL/GenBank/DDBJ databases">
        <authorList>
            <person name="Varghese N."/>
            <person name="Submissions S."/>
        </authorList>
    </citation>
    <scope>NUCLEOTIDE SEQUENCE [LARGE SCALE GENOMIC DNA]</scope>
    <source>
        <strain evidence="8">CGMCC 1.10971</strain>
    </source>
</reference>
<dbReference type="Pfam" id="PF21074">
    <property type="entry name" value="GDH_C"/>
    <property type="match status" value="1"/>
</dbReference>
<gene>
    <name evidence="7" type="ORF">SAMN05216175_10540</name>
</gene>
<dbReference type="Pfam" id="PF21076">
    <property type="entry name" value="GDH_ACT2"/>
    <property type="match status" value="1"/>
</dbReference>
<dbReference type="PIRSF" id="PIRSF036761">
    <property type="entry name" value="GDH_Mll4104"/>
    <property type="match status" value="1"/>
</dbReference>
<keyword evidence="1" id="KW-0560">Oxidoreductase</keyword>
<dbReference type="InterPro" id="IPR049064">
    <property type="entry name" value="NAD_Glu_DH_ACT3"/>
</dbReference>
<dbReference type="InterPro" id="IPR046346">
    <property type="entry name" value="Aminoacid_DH-like_N_sf"/>
</dbReference>
<protein>
    <submittedName>
        <fullName evidence="7">Glutamate dehydrogenase</fullName>
    </submittedName>
</protein>
<dbReference type="InterPro" id="IPR036291">
    <property type="entry name" value="NAD(P)-bd_dom_sf"/>
</dbReference>
<accession>A0A1I2QPI2</accession>
<feature type="domain" description="NAD-glutamate dehydrogenase catalytic" evidence="2">
    <location>
        <begin position="727"/>
        <end position="1221"/>
    </location>
</feature>